<evidence type="ECO:0000313" key="3">
    <source>
        <dbReference type="Proteomes" id="UP000295064"/>
    </source>
</evidence>
<dbReference type="InterPro" id="IPR031552">
    <property type="entry name" value="ParE-like_toxin"/>
</dbReference>
<accession>A0A4R6LZ43</accession>
<dbReference type="Gene3D" id="3.30.2310.20">
    <property type="entry name" value="RelE-like"/>
    <property type="match status" value="1"/>
</dbReference>
<proteinExistence type="predicted"/>
<dbReference type="Proteomes" id="UP000295064">
    <property type="component" value="Unassembled WGS sequence"/>
</dbReference>
<sequence length="104" mass="11994">MNNYSVEIIHLVKDDLKRLKHQKENAIKQIISLENDPIKKSKSLSGNLKGLRSFKFTLSNGQYRAIFEILEDNKVCLLIIVGSRQNIYLEAKRRVKALKKNGLL</sequence>
<protein>
    <submittedName>
        <fullName evidence="2">mRNA-degrading endonuclease RelE of RelBE toxin-antitoxin system</fullName>
    </submittedName>
</protein>
<keyword evidence="2" id="KW-0540">Nuclease</keyword>
<dbReference type="SUPFAM" id="SSF143011">
    <property type="entry name" value="RelE-like"/>
    <property type="match status" value="1"/>
</dbReference>
<gene>
    <name evidence="2" type="ORF">DFR79_104127</name>
</gene>
<dbReference type="Pfam" id="PF15781">
    <property type="entry name" value="ParE-like_toxin"/>
    <property type="match status" value="1"/>
</dbReference>
<dbReference type="RefSeq" id="WP_133514278.1">
    <property type="nucleotide sequence ID" value="NZ_SNWX01000004.1"/>
</dbReference>
<dbReference type="AlphaFoldDB" id="A0A4R6LZ43"/>
<keyword evidence="1" id="KW-0175">Coiled coil</keyword>
<name>A0A4R6LZ43_9FIRM</name>
<dbReference type="InterPro" id="IPR035093">
    <property type="entry name" value="RelE/ParE_toxin_dom_sf"/>
</dbReference>
<evidence type="ECO:0000313" key="2">
    <source>
        <dbReference type="EMBL" id="TDO94161.1"/>
    </source>
</evidence>
<reference evidence="2 3" key="1">
    <citation type="submission" date="2019-03" db="EMBL/GenBank/DDBJ databases">
        <title>Subsurface microbial communities from deep shales in Ohio and West Virginia, USA.</title>
        <authorList>
            <person name="Wrighton K."/>
        </authorList>
    </citation>
    <scope>NUCLEOTIDE SEQUENCE [LARGE SCALE GENOMIC DNA]</scope>
    <source>
        <strain evidence="2 3">MA284_T2</strain>
    </source>
</reference>
<dbReference type="OrthoDB" id="2112569at2"/>
<dbReference type="GO" id="GO:0004519">
    <property type="term" value="F:endonuclease activity"/>
    <property type="evidence" value="ECO:0007669"/>
    <property type="project" value="UniProtKB-KW"/>
</dbReference>
<feature type="coiled-coil region" evidence="1">
    <location>
        <begin position="9"/>
        <end position="36"/>
    </location>
</feature>
<keyword evidence="2" id="KW-0378">Hydrolase</keyword>
<organism evidence="2 3">
    <name type="scientific">Halanaerobium saccharolyticum</name>
    <dbReference type="NCBI Taxonomy" id="43595"/>
    <lineage>
        <taxon>Bacteria</taxon>
        <taxon>Bacillati</taxon>
        <taxon>Bacillota</taxon>
        <taxon>Clostridia</taxon>
        <taxon>Halanaerobiales</taxon>
        <taxon>Halanaerobiaceae</taxon>
        <taxon>Halanaerobium</taxon>
    </lineage>
</organism>
<keyword evidence="2" id="KW-0255">Endonuclease</keyword>
<comment type="caution">
    <text evidence="2">The sequence shown here is derived from an EMBL/GenBank/DDBJ whole genome shotgun (WGS) entry which is preliminary data.</text>
</comment>
<dbReference type="EMBL" id="SNWX01000004">
    <property type="protein sequence ID" value="TDO94161.1"/>
    <property type="molecule type" value="Genomic_DNA"/>
</dbReference>
<evidence type="ECO:0000256" key="1">
    <source>
        <dbReference type="SAM" id="Coils"/>
    </source>
</evidence>